<name>A0A9W3CBE6_RAPSA</name>
<evidence type="ECO:0000313" key="2">
    <source>
        <dbReference type="Proteomes" id="UP000504610"/>
    </source>
</evidence>
<dbReference type="Proteomes" id="UP000504610">
    <property type="component" value="Chromosome 8"/>
</dbReference>
<dbReference type="GeneID" id="130498967"/>
<proteinExistence type="predicted"/>
<organism evidence="2 3">
    <name type="scientific">Raphanus sativus</name>
    <name type="common">Radish</name>
    <name type="synonym">Raphanus raphanistrum var. sativus</name>
    <dbReference type="NCBI Taxonomy" id="3726"/>
    <lineage>
        <taxon>Eukaryota</taxon>
        <taxon>Viridiplantae</taxon>
        <taxon>Streptophyta</taxon>
        <taxon>Embryophyta</taxon>
        <taxon>Tracheophyta</taxon>
        <taxon>Spermatophyta</taxon>
        <taxon>Magnoliopsida</taxon>
        <taxon>eudicotyledons</taxon>
        <taxon>Gunneridae</taxon>
        <taxon>Pentapetalae</taxon>
        <taxon>rosids</taxon>
        <taxon>malvids</taxon>
        <taxon>Brassicales</taxon>
        <taxon>Brassicaceae</taxon>
        <taxon>Brassiceae</taxon>
        <taxon>Raphanus</taxon>
    </lineage>
</organism>
<feature type="region of interest" description="Disordered" evidence="1">
    <location>
        <begin position="48"/>
        <end position="100"/>
    </location>
</feature>
<dbReference type="AlphaFoldDB" id="A0A9W3CBE6"/>
<reference evidence="3" key="2">
    <citation type="submission" date="2025-08" db="UniProtKB">
        <authorList>
            <consortium name="RefSeq"/>
        </authorList>
    </citation>
    <scope>IDENTIFICATION</scope>
    <source>
        <tissue evidence="3">Leaf</tissue>
    </source>
</reference>
<protein>
    <submittedName>
        <fullName evidence="3">Uncharacterized protein LOC130498967</fullName>
    </submittedName>
</protein>
<keyword evidence="2" id="KW-1185">Reference proteome</keyword>
<reference evidence="2" key="1">
    <citation type="journal article" date="2019" name="Database">
        <title>The radish genome database (RadishGD): an integrated information resource for radish genomics.</title>
        <authorList>
            <person name="Yu H.J."/>
            <person name="Baek S."/>
            <person name="Lee Y.J."/>
            <person name="Cho A."/>
            <person name="Mun J.H."/>
        </authorList>
    </citation>
    <scope>NUCLEOTIDE SEQUENCE [LARGE SCALE GENOMIC DNA]</scope>
    <source>
        <strain evidence="2">cv. WK10039</strain>
    </source>
</reference>
<gene>
    <name evidence="3" type="primary">LOC130498967</name>
</gene>
<evidence type="ECO:0000256" key="1">
    <source>
        <dbReference type="SAM" id="MobiDB-lite"/>
    </source>
</evidence>
<feature type="compositionally biased region" description="Basic and acidic residues" evidence="1">
    <location>
        <begin position="48"/>
        <end position="78"/>
    </location>
</feature>
<dbReference type="KEGG" id="rsz:130498967"/>
<evidence type="ECO:0000313" key="3">
    <source>
        <dbReference type="RefSeq" id="XP_056848812.1"/>
    </source>
</evidence>
<accession>A0A9W3CBE6</accession>
<sequence>MIILQTVPPHDRVPSPLELTNRLRRTDTAQELRFEPGVRPRHVTELLRDKREAETETRLGKSLRSGEVDHGVGLEGDGRRRRRSGHGSEPGVEEPGEGGLGLVEEESAAEEERLPVVVESREGGERELRVAPDVGGVEDECVAEVGVVRPAGGIGPENVSVIVVVVFLQCVGERWILEVVAFQVVQDVLQTHHRGYRFRRDGVCDLAEARDNREELHRDDDDDDDCKTITLEPVLSTG</sequence>
<dbReference type="RefSeq" id="XP_056848812.1">
    <property type="nucleotide sequence ID" value="XM_056992832.1"/>
</dbReference>